<evidence type="ECO:0000313" key="24">
    <source>
        <dbReference type="EMBL" id="KAK5167692.1"/>
    </source>
</evidence>
<evidence type="ECO:0000256" key="17">
    <source>
        <dbReference type="ARBA" id="ARBA00077885"/>
    </source>
</evidence>
<feature type="transmembrane region" description="Helical" evidence="21">
    <location>
        <begin position="653"/>
        <end position="671"/>
    </location>
</feature>
<dbReference type="SUPFAM" id="SSF57850">
    <property type="entry name" value="RING/U-box"/>
    <property type="match status" value="1"/>
</dbReference>
<evidence type="ECO:0000256" key="7">
    <source>
        <dbReference type="ARBA" id="ARBA00022723"/>
    </source>
</evidence>
<feature type="transmembrane region" description="Helical" evidence="21">
    <location>
        <begin position="396"/>
        <end position="414"/>
    </location>
</feature>
<accession>A0AAV9P7H9</accession>
<dbReference type="GO" id="GO:0008270">
    <property type="term" value="F:zinc ion binding"/>
    <property type="evidence" value="ECO:0007669"/>
    <property type="project" value="UniProtKB-KW"/>
</dbReference>
<feature type="transmembrane region" description="Helical" evidence="21">
    <location>
        <begin position="629"/>
        <end position="647"/>
    </location>
</feature>
<comment type="caution">
    <text evidence="24">The sequence shown here is derived from an EMBL/GenBank/DDBJ whole genome shotgun (WGS) entry which is preliminary data.</text>
</comment>
<dbReference type="InterPro" id="IPR001841">
    <property type="entry name" value="Znf_RING"/>
</dbReference>
<dbReference type="GeneID" id="89928727"/>
<evidence type="ECO:0000256" key="1">
    <source>
        <dbReference type="ARBA" id="ARBA00000900"/>
    </source>
</evidence>
<feature type="region of interest" description="Disordered" evidence="20">
    <location>
        <begin position="766"/>
        <end position="815"/>
    </location>
</feature>
<dbReference type="EC" id="2.3.2.27" evidence="4"/>
<feature type="compositionally biased region" description="Low complexity" evidence="20">
    <location>
        <begin position="554"/>
        <end position="566"/>
    </location>
</feature>
<gene>
    <name evidence="24" type="ORF">LTR77_007391</name>
</gene>
<dbReference type="SMART" id="SM00184">
    <property type="entry name" value="RING"/>
    <property type="match status" value="1"/>
</dbReference>
<evidence type="ECO:0000256" key="3">
    <source>
        <dbReference type="ARBA" id="ARBA00004906"/>
    </source>
</evidence>
<keyword evidence="8 22" id="KW-0732">Signal</keyword>
<comment type="pathway">
    <text evidence="3">Protein modification; protein ubiquitination.</text>
</comment>
<feature type="chain" id="PRO_5043642495" description="DSC E3 ubiquitin ligase complex subunit A" evidence="22">
    <location>
        <begin position="27"/>
        <end position="900"/>
    </location>
</feature>
<dbReference type="InterPro" id="IPR050731">
    <property type="entry name" value="HRD1_E3_ubiq-ligases"/>
</dbReference>
<comment type="subunit">
    <text evidence="15">Component of the DSC E3 ubiquitin ligase complex composed of dscA, dscB, dscC and dscD.</text>
</comment>
<evidence type="ECO:0000259" key="23">
    <source>
        <dbReference type="PROSITE" id="PS50089"/>
    </source>
</evidence>
<organism evidence="24 25">
    <name type="scientific">Saxophila tyrrhenica</name>
    <dbReference type="NCBI Taxonomy" id="1690608"/>
    <lineage>
        <taxon>Eukaryota</taxon>
        <taxon>Fungi</taxon>
        <taxon>Dikarya</taxon>
        <taxon>Ascomycota</taxon>
        <taxon>Pezizomycotina</taxon>
        <taxon>Dothideomycetes</taxon>
        <taxon>Dothideomycetidae</taxon>
        <taxon>Mycosphaerellales</taxon>
        <taxon>Extremaceae</taxon>
        <taxon>Saxophila</taxon>
    </lineage>
</organism>
<protein>
    <recommendedName>
        <fullName evidence="16">DSC E3 ubiquitin ligase complex subunit A</fullName>
        <ecNumber evidence="4">2.3.2.27</ecNumber>
    </recommendedName>
    <alternativeName>
        <fullName evidence="17">Defective for SREBP cleavage protein A</fullName>
    </alternativeName>
    <alternativeName>
        <fullName evidence="18">RING-type E3 ubiquitin transferase dscA</fullName>
    </alternativeName>
</protein>
<keyword evidence="13 21" id="KW-0472">Membrane</keyword>
<evidence type="ECO:0000256" key="15">
    <source>
        <dbReference type="ARBA" id="ARBA00063126"/>
    </source>
</evidence>
<feature type="compositionally biased region" description="Basic and acidic residues" evidence="20">
    <location>
        <begin position="514"/>
        <end position="537"/>
    </location>
</feature>
<proteinExistence type="predicted"/>
<keyword evidence="6 21" id="KW-0812">Transmembrane</keyword>
<feature type="transmembrane region" description="Helical" evidence="21">
    <location>
        <begin position="459"/>
        <end position="479"/>
    </location>
</feature>
<dbReference type="Proteomes" id="UP001337655">
    <property type="component" value="Unassembled WGS sequence"/>
</dbReference>
<evidence type="ECO:0000256" key="19">
    <source>
        <dbReference type="PROSITE-ProRule" id="PRU00175"/>
    </source>
</evidence>
<evidence type="ECO:0000256" key="10">
    <source>
        <dbReference type="ARBA" id="ARBA00022786"/>
    </source>
</evidence>
<dbReference type="EMBL" id="JAVRRT010000011">
    <property type="protein sequence ID" value="KAK5167692.1"/>
    <property type="molecule type" value="Genomic_DNA"/>
</dbReference>
<keyword evidence="12 21" id="KW-1133">Transmembrane helix</keyword>
<keyword evidence="11" id="KW-0862">Zinc</keyword>
<dbReference type="AlphaFoldDB" id="A0AAV9P7H9"/>
<name>A0AAV9P7H9_9PEZI</name>
<feature type="signal peptide" evidence="22">
    <location>
        <begin position="1"/>
        <end position="26"/>
    </location>
</feature>
<evidence type="ECO:0000256" key="22">
    <source>
        <dbReference type="SAM" id="SignalP"/>
    </source>
</evidence>
<dbReference type="PROSITE" id="PS50089">
    <property type="entry name" value="ZF_RING_2"/>
    <property type="match status" value="1"/>
</dbReference>
<evidence type="ECO:0000256" key="9">
    <source>
        <dbReference type="ARBA" id="ARBA00022771"/>
    </source>
</evidence>
<evidence type="ECO:0000256" key="13">
    <source>
        <dbReference type="ARBA" id="ARBA00023136"/>
    </source>
</evidence>
<comment type="function">
    <text evidence="14">Catalytic component of the DSC E3 ubiquitin ligase complex which is required for the srbA transcriptional activator proteolytic cleavage to release the soluble transcription factor from the membrane in low oxygen or sterol conditions. Required for growth during hypoxia and triazole drug susceptibility, as well as for virulence in a murine model of invasive pulmonary aspergillosis (IPA).</text>
</comment>
<keyword evidence="10" id="KW-0833">Ubl conjugation pathway</keyword>
<dbReference type="Gene3D" id="3.30.40.10">
    <property type="entry name" value="Zinc/RING finger domain, C3HC4 (zinc finger)"/>
    <property type="match status" value="1"/>
</dbReference>
<comment type="catalytic activity">
    <reaction evidence="1">
        <text>S-ubiquitinyl-[E2 ubiquitin-conjugating enzyme]-L-cysteine + [acceptor protein]-L-lysine = [E2 ubiquitin-conjugating enzyme]-L-cysteine + N(6)-ubiquitinyl-[acceptor protein]-L-lysine.</text>
        <dbReference type="EC" id="2.3.2.27"/>
    </reaction>
</comment>
<feature type="compositionally biased region" description="Pro residues" evidence="20">
    <location>
        <begin position="567"/>
        <end position="583"/>
    </location>
</feature>
<dbReference type="PANTHER" id="PTHR22763:SF162">
    <property type="entry name" value="TRANSMEMBRANE E3 UBIQUITIN-PROTEIN LIGASE 1"/>
    <property type="match status" value="1"/>
</dbReference>
<evidence type="ECO:0000256" key="16">
    <source>
        <dbReference type="ARBA" id="ARBA00071072"/>
    </source>
</evidence>
<dbReference type="GO" id="GO:0012505">
    <property type="term" value="C:endomembrane system"/>
    <property type="evidence" value="ECO:0007669"/>
    <property type="project" value="UniProtKB-SubCell"/>
</dbReference>
<dbReference type="GO" id="GO:0044695">
    <property type="term" value="C:Dsc E3 ubiquitin ligase complex"/>
    <property type="evidence" value="ECO:0007669"/>
    <property type="project" value="TreeGrafter"/>
</dbReference>
<evidence type="ECO:0000256" key="20">
    <source>
        <dbReference type="SAM" id="MobiDB-lite"/>
    </source>
</evidence>
<evidence type="ECO:0000256" key="12">
    <source>
        <dbReference type="ARBA" id="ARBA00022989"/>
    </source>
</evidence>
<dbReference type="PANTHER" id="PTHR22763">
    <property type="entry name" value="RING ZINC FINGER PROTEIN"/>
    <property type="match status" value="1"/>
</dbReference>
<evidence type="ECO:0000256" key="6">
    <source>
        <dbReference type="ARBA" id="ARBA00022692"/>
    </source>
</evidence>
<keyword evidence="7" id="KW-0479">Metal-binding</keyword>
<sequence length="900" mass="100745">MADRRGIIVPLLILAFIFLSPDPVRQSRQQFDHRPTLQDVITEEQRALSEVQNSTYRNDRFAKPDAIGLNLTGLEPERGYSWEPLPLVQNKARTWLGHTLGEEDEAIIDGVLDLDLGGAQVYKNVTGFVHGKWVQSKLETPITSPTINLSDYAIQNPFNGRTTLHPFGRNITGDGGDIRLRFHERQAPLHDLFDVETANATPISMEVTISEEESGNEHEFRVYGVYFPTLGQAVLTTTSDKFAGVFALPHLAMSGATFEESRRVMNESILRSIQRQIDGETESHNPWTSRLEGDAAGTPFSFPQCELVFYLQQLDHPGLPETDSISFLNFLERELRFPTGAFLPPAPPIRFAMAAFSPDCGFMLESVGPPDHAPQEGDHLNGPKIESLHLAARHHILLFTATLSAQLLLLIRQMRDASTPSTRSRLSLYTFAMLSLGDGFTTMAFMLISLFIGGLWVNLVATAFVAFMSVSFFGMRFLMDIWTVQAPEREQARREEAEEERRREVRFREVMERLRSEREERLRQEREHRENAEREQRAQAAIERQEAAATIAHQPEQQTPATDETTPAPPPTTAPAPAPPSQPPANTGEIYPFFMPSDQAGLLPTTALPDPNRPLVLPPESFASLYTRFYLLLLATLFISLNAASWSPVPRRVYFTTVGFVYLGFWIPQIARNVGRNCRKAVRWEFVLGQSALRLTPFLYFYGYGGNVLFAERDYISLAILGGWLWFQILTLASQEFLGARWFVGRKWVSEAWDYHPVLREDEEGATMPVGWSREEEDKGPESPMQGRGSIDDGARRASVSSGKDGMSKPVEAEGRKADNGRRIFDCAICMQTLEVPVIPAGGSADSTSGGGGLSGPAGLLARRQYMVTPCRHIFHAPCLEGWMKYRLICPVCREGVPAL</sequence>
<feature type="region of interest" description="Disordered" evidence="20">
    <location>
        <begin position="514"/>
        <end position="591"/>
    </location>
</feature>
<dbReference type="RefSeq" id="XP_064657398.1">
    <property type="nucleotide sequence ID" value="XM_064804628.1"/>
</dbReference>
<dbReference type="Pfam" id="PF13639">
    <property type="entry name" value="zf-RING_2"/>
    <property type="match status" value="1"/>
</dbReference>
<keyword evidence="5" id="KW-0808">Transferase</keyword>
<feature type="domain" description="RING-type" evidence="23">
    <location>
        <begin position="827"/>
        <end position="894"/>
    </location>
</feature>
<evidence type="ECO:0000256" key="4">
    <source>
        <dbReference type="ARBA" id="ARBA00012483"/>
    </source>
</evidence>
<evidence type="ECO:0000313" key="25">
    <source>
        <dbReference type="Proteomes" id="UP001337655"/>
    </source>
</evidence>
<evidence type="ECO:0000256" key="14">
    <source>
        <dbReference type="ARBA" id="ARBA00056116"/>
    </source>
</evidence>
<evidence type="ECO:0000256" key="8">
    <source>
        <dbReference type="ARBA" id="ARBA00022729"/>
    </source>
</evidence>
<evidence type="ECO:0000256" key="18">
    <source>
        <dbReference type="ARBA" id="ARBA00082128"/>
    </source>
</evidence>
<evidence type="ECO:0000256" key="5">
    <source>
        <dbReference type="ARBA" id="ARBA00022679"/>
    </source>
</evidence>
<dbReference type="InterPro" id="IPR013083">
    <property type="entry name" value="Znf_RING/FYVE/PHD"/>
</dbReference>
<comment type="subcellular location">
    <subcellularLocation>
        <location evidence="2">Endomembrane system</location>
        <topology evidence="2">Multi-pass membrane protein</topology>
    </subcellularLocation>
</comment>
<evidence type="ECO:0000256" key="21">
    <source>
        <dbReference type="SAM" id="Phobius"/>
    </source>
</evidence>
<dbReference type="Pfam" id="PF11145">
    <property type="entry name" value="DUF2921"/>
    <property type="match status" value="2"/>
</dbReference>
<dbReference type="GO" id="GO:0043161">
    <property type="term" value="P:proteasome-mediated ubiquitin-dependent protein catabolic process"/>
    <property type="evidence" value="ECO:0007669"/>
    <property type="project" value="TreeGrafter"/>
</dbReference>
<keyword evidence="9 19" id="KW-0863">Zinc-finger</keyword>
<keyword evidence="25" id="KW-1185">Reference proteome</keyword>
<evidence type="ECO:0000256" key="2">
    <source>
        <dbReference type="ARBA" id="ARBA00004127"/>
    </source>
</evidence>
<dbReference type="GO" id="GO:0061630">
    <property type="term" value="F:ubiquitin protein ligase activity"/>
    <property type="evidence" value="ECO:0007669"/>
    <property type="project" value="UniProtKB-EC"/>
</dbReference>
<dbReference type="InterPro" id="IPR021319">
    <property type="entry name" value="DUF2921"/>
</dbReference>
<evidence type="ECO:0000256" key="11">
    <source>
        <dbReference type="ARBA" id="ARBA00022833"/>
    </source>
</evidence>
<dbReference type="FunFam" id="3.30.40.10:FF:000626">
    <property type="entry name" value="Transmembrane ubiquitin ligase 1"/>
    <property type="match status" value="1"/>
</dbReference>
<reference evidence="24 25" key="1">
    <citation type="submission" date="2023-08" db="EMBL/GenBank/DDBJ databases">
        <title>Black Yeasts Isolated from many extreme environments.</title>
        <authorList>
            <person name="Coleine C."/>
            <person name="Stajich J.E."/>
            <person name="Selbmann L."/>
        </authorList>
    </citation>
    <scope>NUCLEOTIDE SEQUENCE [LARGE SCALE GENOMIC DNA]</scope>
    <source>
        <strain evidence="24 25">CCFEE 5935</strain>
    </source>
</reference>
<feature type="transmembrane region" description="Helical" evidence="21">
    <location>
        <begin position="426"/>
        <end position="453"/>
    </location>
</feature>